<feature type="domain" description="Sialate O-acetylesterase" evidence="3">
    <location>
        <begin position="43"/>
        <end position="272"/>
    </location>
</feature>
<dbReference type="RefSeq" id="WP_025865506.1">
    <property type="nucleotide sequence ID" value="NZ_BLAX01000001.1"/>
</dbReference>
<dbReference type="SUPFAM" id="SSF52266">
    <property type="entry name" value="SGNH hydrolase"/>
    <property type="match status" value="1"/>
</dbReference>
<feature type="signal peptide" evidence="2">
    <location>
        <begin position="1"/>
        <end position="20"/>
    </location>
</feature>
<comment type="caution">
    <text evidence="4">The sequence shown here is derived from an EMBL/GenBank/DDBJ whole genome shotgun (WGS) entry which is preliminary data.</text>
</comment>
<gene>
    <name evidence="4" type="primary">axeA</name>
    <name evidence="4" type="ORF">PbJCM13498_39060</name>
</gene>
<sequence length="281" mass="31999">MKRYLVLLLAGMALWMNGMAQDRRANFPKKVVYPREMPAKKNFWIFIMAGQSNMAGRGVVEPQDTVPNSRILAMNLQDKWVVAKEPLHRYQPKVTGMDSGLSFARELLKHVGDSITIGLVPTAVGGSSIQYWMDDSIFNGVHLWSNFRDKTGTAMKYGEVKGILWHQGESDAFPAKIPVYKKKVETVLTRFRTFIGNDSLPIIMGELGSYTRPPLRAKRWAEINEIIKTVPNDLKNCYVVPTSDLTCNPDYIHFNNKSQRILGKRYADKFIQVTSLKQEKK</sequence>
<evidence type="ECO:0000313" key="4">
    <source>
        <dbReference type="EMBL" id="GET35043.1"/>
    </source>
</evidence>
<accession>A0A5M4B5A1</accession>
<evidence type="ECO:0000259" key="3">
    <source>
        <dbReference type="Pfam" id="PF03629"/>
    </source>
</evidence>
<keyword evidence="1" id="KW-0378">Hydrolase</keyword>
<dbReference type="GO" id="GO:0016788">
    <property type="term" value="F:hydrolase activity, acting on ester bonds"/>
    <property type="evidence" value="ECO:0007669"/>
    <property type="project" value="UniProtKB-ARBA"/>
</dbReference>
<evidence type="ECO:0000256" key="1">
    <source>
        <dbReference type="ARBA" id="ARBA00022801"/>
    </source>
</evidence>
<name>A0A5M4B5A1_9BACT</name>
<dbReference type="Proteomes" id="UP000391834">
    <property type="component" value="Unassembled WGS sequence"/>
</dbReference>
<reference evidence="4 5" key="1">
    <citation type="submission" date="2019-10" db="EMBL/GenBank/DDBJ databases">
        <title>Prolixibacter strains distinguished by the presence of nitrate reductase genes were adept at nitrate-dependent anaerobic corrosion of metallic iron and carbon steel.</title>
        <authorList>
            <person name="Iino T."/>
            <person name="Shono N."/>
            <person name="Ito K."/>
            <person name="Nakamura R."/>
            <person name="Sueoka K."/>
            <person name="Harayama S."/>
            <person name="Ohkuma M."/>
        </authorList>
    </citation>
    <scope>NUCLEOTIDE SEQUENCE [LARGE SCALE GENOMIC DNA]</scope>
    <source>
        <strain evidence="4 5">JCM 13498</strain>
    </source>
</reference>
<dbReference type="OrthoDB" id="9795554at2"/>
<feature type="chain" id="PRO_5024332484" evidence="2">
    <location>
        <begin position="21"/>
        <end position="281"/>
    </location>
</feature>
<keyword evidence="2" id="KW-0732">Signal</keyword>
<dbReference type="InterPro" id="IPR036514">
    <property type="entry name" value="SGNH_hydro_sf"/>
</dbReference>
<organism evidence="4 5">
    <name type="scientific">Prolixibacter bellariivorans</name>
    <dbReference type="NCBI Taxonomy" id="314319"/>
    <lineage>
        <taxon>Bacteria</taxon>
        <taxon>Pseudomonadati</taxon>
        <taxon>Bacteroidota</taxon>
        <taxon>Bacteroidia</taxon>
        <taxon>Marinilabiliales</taxon>
        <taxon>Prolixibacteraceae</taxon>
        <taxon>Prolixibacter</taxon>
    </lineage>
</organism>
<evidence type="ECO:0000313" key="5">
    <source>
        <dbReference type="Proteomes" id="UP000391834"/>
    </source>
</evidence>
<dbReference type="PANTHER" id="PTHR31988:SF19">
    <property type="entry name" value="9-O-ACETYL-N-ACETYLNEURAMINIC ACID DEACETYLASE-RELATED"/>
    <property type="match status" value="1"/>
</dbReference>
<evidence type="ECO:0000256" key="2">
    <source>
        <dbReference type="SAM" id="SignalP"/>
    </source>
</evidence>
<protein>
    <submittedName>
        <fullName evidence="4">Acetylxylan esterase</fullName>
    </submittedName>
</protein>
<dbReference type="InterPro" id="IPR052940">
    <property type="entry name" value="Carb_Esterase_6"/>
</dbReference>
<dbReference type="AlphaFoldDB" id="A0A5M4B5A1"/>
<dbReference type="InterPro" id="IPR005181">
    <property type="entry name" value="SASA"/>
</dbReference>
<dbReference type="PANTHER" id="PTHR31988">
    <property type="entry name" value="ESTERASE, PUTATIVE (DUF303)-RELATED"/>
    <property type="match status" value="1"/>
</dbReference>
<dbReference type="Pfam" id="PF03629">
    <property type="entry name" value="SASA"/>
    <property type="match status" value="1"/>
</dbReference>
<dbReference type="EMBL" id="BLAX01000001">
    <property type="protein sequence ID" value="GET35043.1"/>
    <property type="molecule type" value="Genomic_DNA"/>
</dbReference>
<keyword evidence="5" id="KW-1185">Reference proteome</keyword>
<proteinExistence type="predicted"/>
<dbReference type="Gene3D" id="3.40.50.1110">
    <property type="entry name" value="SGNH hydrolase"/>
    <property type="match status" value="1"/>
</dbReference>